<dbReference type="GeneID" id="98181900"/>
<name>A0ABQ0GT75_9PEZI</name>
<reference evidence="2 3" key="1">
    <citation type="submission" date="2024-09" db="EMBL/GenBank/DDBJ databases">
        <title>Itraconazole resistance in Madurella fahalii resulting from another homologue of gene encoding cytochrome P450 14-alpha sterol demethylase (CYP51).</title>
        <authorList>
            <person name="Yoshioka I."/>
            <person name="Fahal A.H."/>
            <person name="Kaneko S."/>
            <person name="Yaguchi T."/>
        </authorList>
    </citation>
    <scope>NUCLEOTIDE SEQUENCE [LARGE SCALE GENOMIC DNA]</scope>
    <source>
        <strain evidence="2 3">IFM 68171</strain>
    </source>
</reference>
<dbReference type="RefSeq" id="XP_070922678.1">
    <property type="nucleotide sequence ID" value="XM_071066577.1"/>
</dbReference>
<protein>
    <submittedName>
        <fullName evidence="2">Uncharacterized protein</fullName>
    </submittedName>
</protein>
<keyword evidence="1" id="KW-0812">Transmembrane</keyword>
<dbReference type="Gene3D" id="1.20.58.340">
    <property type="entry name" value="Magnesium transport protein CorA, transmembrane region"/>
    <property type="match status" value="1"/>
</dbReference>
<keyword evidence="3" id="KW-1185">Reference proteome</keyword>
<gene>
    <name evidence="2" type="ORF">MFIFM68171_11158</name>
</gene>
<accession>A0ABQ0GT75</accession>
<feature type="transmembrane region" description="Helical" evidence="1">
    <location>
        <begin position="401"/>
        <end position="422"/>
    </location>
</feature>
<keyword evidence="1" id="KW-0472">Membrane</keyword>
<evidence type="ECO:0000313" key="2">
    <source>
        <dbReference type="EMBL" id="GAB1320948.1"/>
    </source>
</evidence>
<evidence type="ECO:0000313" key="3">
    <source>
        <dbReference type="Proteomes" id="UP001628179"/>
    </source>
</evidence>
<dbReference type="EMBL" id="BAAFSV010000006">
    <property type="protein sequence ID" value="GAB1320948.1"/>
    <property type="molecule type" value="Genomic_DNA"/>
</dbReference>
<proteinExistence type="predicted"/>
<evidence type="ECO:0000256" key="1">
    <source>
        <dbReference type="SAM" id="Phobius"/>
    </source>
</evidence>
<feature type="transmembrane region" description="Helical" evidence="1">
    <location>
        <begin position="367"/>
        <end position="389"/>
    </location>
</feature>
<organism evidence="2 3">
    <name type="scientific">Madurella fahalii</name>
    <dbReference type="NCBI Taxonomy" id="1157608"/>
    <lineage>
        <taxon>Eukaryota</taxon>
        <taxon>Fungi</taxon>
        <taxon>Dikarya</taxon>
        <taxon>Ascomycota</taxon>
        <taxon>Pezizomycotina</taxon>
        <taxon>Sordariomycetes</taxon>
        <taxon>Sordariomycetidae</taxon>
        <taxon>Sordariales</taxon>
        <taxon>Sordariales incertae sedis</taxon>
        <taxon>Madurella</taxon>
    </lineage>
</organism>
<dbReference type="Proteomes" id="UP001628179">
    <property type="component" value="Unassembled WGS sequence"/>
</dbReference>
<sequence>MECMRLLAQSVSEEEQRFSEPWRDYTYSAIELSILSDEVGGAVADDRDGAERSVLRHLHPDDLRDWLLATEYNPPKPMPEASLKLVCIPRQLDITLVISKSTFTEILESMKANPVVKYLICRDYDGFHEYRCDGFRLTRFIGTALYALVWTFEPRTMTTIGLFLDRRKQTFDKFCSALSAYQNHISTPSVLCFVSCHFLLQFYDSEAGGWELDAIRHIEEQTGFGPHGVGWRGVEPIDLAKKLNINQLTSWLQAINEIATHAGSRIRHQKGSTFVLERIRMEYETREYYGVSGHALRRYQDSLAALAEVIPALERQLTVYLEYTAYFKERAERLSSVMFALLTHRDAAASIDLAAAARKDSASMKTVAVMTMAFLPATFFAALFAMPSLQWDQPRVVQGHFWVYWAFTLPTTAAVFLVWLLFTERKSISAKISTRIALRKQGKRPPVP</sequence>
<keyword evidence="1" id="KW-1133">Transmembrane helix</keyword>
<comment type="caution">
    <text evidence="2">The sequence shown here is derived from an EMBL/GenBank/DDBJ whole genome shotgun (WGS) entry which is preliminary data.</text>
</comment>